<dbReference type="Proteomes" id="UP000003675">
    <property type="component" value="Unassembled WGS sequence"/>
</dbReference>
<dbReference type="OrthoDB" id="1925295at2"/>
<sequence length="43" mass="4926">MGFDYYNTYYKMGLFTKENLDLFVEVAMLSAADEQKILNPVAA</sequence>
<organism evidence="1 2">
    <name type="scientific">Limosilactobacillus antri DSM 16041</name>
    <dbReference type="NCBI Taxonomy" id="525309"/>
    <lineage>
        <taxon>Bacteria</taxon>
        <taxon>Bacillati</taxon>
        <taxon>Bacillota</taxon>
        <taxon>Bacilli</taxon>
        <taxon>Lactobacillales</taxon>
        <taxon>Lactobacillaceae</taxon>
        <taxon>Limosilactobacillus</taxon>
    </lineage>
</organism>
<dbReference type="RefSeq" id="WP_007123305.1">
    <property type="nucleotide sequence ID" value="NZ_AZDK01000004.1"/>
</dbReference>
<proteinExistence type="predicted"/>
<dbReference type="AlphaFoldDB" id="C8P8W5"/>
<protein>
    <recommendedName>
        <fullName evidence="3">XkdX family protein</fullName>
    </recommendedName>
</protein>
<dbReference type="HOGENOM" id="CLU_3235036_0_0_9"/>
<dbReference type="Pfam" id="PF09693">
    <property type="entry name" value="Phage_XkdX"/>
    <property type="match status" value="1"/>
</dbReference>
<comment type="caution">
    <text evidence="1">The sequence shown here is derived from an EMBL/GenBank/DDBJ whole genome shotgun (WGS) entry which is preliminary data.</text>
</comment>
<dbReference type="InterPro" id="IPR010022">
    <property type="entry name" value="XkdX"/>
</dbReference>
<name>C8P8W5_9LACO</name>
<dbReference type="EMBL" id="ACLL01000051">
    <property type="protein sequence ID" value="EEW53036.1"/>
    <property type="molecule type" value="Genomic_DNA"/>
</dbReference>
<accession>C8P8W5</accession>
<evidence type="ECO:0000313" key="1">
    <source>
        <dbReference type="EMBL" id="EEW53036.1"/>
    </source>
</evidence>
<reference evidence="1 2" key="1">
    <citation type="submission" date="2009-09" db="EMBL/GenBank/DDBJ databases">
        <authorList>
            <person name="Qin X."/>
            <person name="Bachman B."/>
            <person name="Battles P."/>
            <person name="Bell A."/>
            <person name="Bess C."/>
            <person name="Bickham C."/>
            <person name="Chaboub L."/>
            <person name="Chen D."/>
            <person name="Coyle M."/>
            <person name="Deiros D.R."/>
            <person name="Dinh H."/>
            <person name="Forbes L."/>
            <person name="Fowler G."/>
            <person name="Francisco L."/>
            <person name="Fu Q."/>
            <person name="Gubbala S."/>
            <person name="Hale W."/>
            <person name="Han Y."/>
            <person name="Hemphill L."/>
            <person name="Highlander S.K."/>
            <person name="Hirani K."/>
            <person name="Hogues M."/>
            <person name="Jackson L."/>
            <person name="Jakkamsetti A."/>
            <person name="Javaid M."/>
            <person name="Jiang H."/>
            <person name="Korchina V."/>
            <person name="Kovar C."/>
            <person name="Lara F."/>
            <person name="Lee S."/>
            <person name="Mata R."/>
            <person name="Mathew T."/>
            <person name="Moen C."/>
            <person name="Morales K."/>
            <person name="Munidasa M."/>
            <person name="Nazareth L."/>
            <person name="Ngo R."/>
            <person name="Nguyen L."/>
            <person name="Okwuonu G."/>
            <person name="Ongeri F."/>
            <person name="Patil S."/>
            <person name="Petrosino J."/>
            <person name="Pham C."/>
            <person name="Pham P."/>
            <person name="Pu L.-L."/>
            <person name="Puazo M."/>
            <person name="Raj R."/>
            <person name="Reid J."/>
            <person name="Rouhana J."/>
            <person name="Saada N."/>
            <person name="Shang Y."/>
            <person name="Simmons D."/>
            <person name="Thornton R."/>
            <person name="Warren J."/>
            <person name="Weissenberger G."/>
            <person name="Zhang J."/>
            <person name="Zhang L."/>
            <person name="Zhou C."/>
            <person name="Zhu D."/>
            <person name="Muzny D."/>
            <person name="Worley K."/>
            <person name="Gibbs R."/>
        </authorList>
    </citation>
    <scope>NUCLEOTIDE SEQUENCE [LARGE SCALE GENOMIC DNA]</scope>
    <source>
        <strain evidence="1 2">DSM 16041</strain>
    </source>
</reference>
<evidence type="ECO:0008006" key="3">
    <source>
        <dbReference type="Google" id="ProtNLM"/>
    </source>
</evidence>
<evidence type="ECO:0000313" key="2">
    <source>
        <dbReference type="Proteomes" id="UP000003675"/>
    </source>
</evidence>
<dbReference type="STRING" id="525309.HMPREF0494_1759"/>
<gene>
    <name evidence="1" type="ORF">HMPREF0494_1759</name>
</gene>